<evidence type="ECO:0000313" key="7">
    <source>
        <dbReference type="EMBL" id="MFB9751143.1"/>
    </source>
</evidence>
<feature type="signal peptide" evidence="6">
    <location>
        <begin position="1"/>
        <end position="27"/>
    </location>
</feature>
<evidence type="ECO:0000256" key="6">
    <source>
        <dbReference type="SAM" id="SignalP"/>
    </source>
</evidence>
<comment type="subcellular location">
    <subcellularLocation>
        <location evidence="1">Cell envelope</location>
    </subcellularLocation>
</comment>
<dbReference type="PANTHER" id="PTHR43649">
    <property type="entry name" value="ARABINOSE-BINDING PROTEIN-RELATED"/>
    <property type="match status" value="1"/>
</dbReference>
<sequence length="462" mass="51283">MTDTTASKRWLALSAASLLAVSLTACSGSGKDENGNKGADGTAPSPAQQPKTAAKLEPKKDSVELVFYSASGDFDNDGFMKMFGNKIKEKFPHVTVKFLPYNSANLMDKMIAAGQTLDILYYSTGQTGDLLDYKLQYDISDLVKGYGFDLEKLEPTAVDFQRKLAKGGLYGLPVFNNTLTLFYNKDLFDKFGVPYPKDGLTWDGLYDIAKTMSRVDGGEQYHGLTLSMSHSMLLNQLSLPYIDATTQKVNFDSDTFKKLFDTWTSMYQIPGNEVDKKTVDFGSQVNMFDKDKKAAMFMGLSALGPSRFKEAVNWDVASYPVFADKPGVGPQPYPSYFYVTNTSKYKEQAFEVIAYLASEEFQLHLAKNGLLPALKNRDEAMKQYGADIPYLKTKNASALMPKQFAPLSMTTKEQLLANTKAYNSLLPAYNAVVLKEKDKNTALREAEEQGNKDIAAFLETKK</sequence>
<evidence type="ECO:0000256" key="1">
    <source>
        <dbReference type="ARBA" id="ARBA00004196"/>
    </source>
</evidence>
<evidence type="ECO:0000256" key="3">
    <source>
        <dbReference type="ARBA" id="ARBA00022448"/>
    </source>
</evidence>
<gene>
    <name evidence="7" type="ORF">ACFFNY_06120</name>
</gene>
<dbReference type="EMBL" id="JBHMAG010000004">
    <property type="protein sequence ID" value="MFB9751143.1"/>
    <property type="molecule type" value="Genomic_DNA"/>
</dbReference>
<feature type="region of interest" description="Disordered" evidence="5">
    <location>
        <begin position="28"/>
        <end position="55"/>
    </location>
</feature>
<dbReference type="RefSeq" id="WP_344906004.1">
    <property type="nucleotide sequence ID" value="NZ_BAAAYO010000002.1"/>
</dbReference>
<accession>A0ABV5VS93</accession>
<organism evidence="7 8">
    <name type="scientific">Paenibacillus hodogayensis</name>
    <dbReference type="NCBI Taxonomy" id="279208"/>
    <lineage>
        <taxon>Bacteria</taxon>
        <taxon>Bacillati</taxon>
        <taxon>Bacillota</taxon>
        <taxon>Bacilli</taxon>
        <taxon>Bacillales</taxon>
        <taxon>Paenibacillaceae</taxon>
        <taxon>Paenibacillus</taxon>
    </lineage>
</organism>
<protein>
    <submittedName>
        <fullName evidence="7">ABC transporter substrate-binding protein</fullName>
    </submittedName>
</protein>
<dbReference type="InterPro" id="IPR006059">
    <property type="entry name" value="SBP"/>
</dbReference>
<evidence type="ECO:0000256" key="5">
    <source>
        <dbReference type="SAM" id="MobiDB-lite"/>
    </source>
</evidence>
<dbReference type="Proteomes" id="UP001589619">
    <property type="component" value="Unassembled WGS sequence"/>
</dbReference>
<evidence type="ECO:0000313" key="8">
    <source>
        <dbReference type="Proteomes" id="UP001589619"/>
    </source>
</evidence>
<evidence type="ECO:0000256" key="2">
    <source>
        <dbReference type="ARBA" id="ARBA00008520"/>
    </source>
</evidence>
<dbReference type="SUPFAM" id="SSF53850">
    <property type="entry name" value="Periplasmic binding protein-like II"/>
    <property type="match status" value="1"/>
</dbReference>
<feature type="chain" id="PRO_5047027124" evidence="6">
    <location>
        <begin position="28"/>
        <end position="462"/>
    </location>
</feature>
<dbReference type="Pfam" id="PF01547">
    <property type="entry name" value="SBP_bac_1"/>
    <property type="match status" value="1"/>
</dbReference>
<comment type="similarity">
    <text evidence="2">Belongs to the bacterial solute-binding protein 1 family.</text>
</comment>
<dbReference type="Gene3D" id="3.40.190.10">
    <property type="entry name" value="Periplasmic binding protein-like II"/>
    <property type="match status" value="1"/>
</dbReference>
<proteinExistence type="inferred from homology"/>
<dbReference type="InterPro" id="IPR050490">
    <property type="entry name" value="Bact_solute-bd_prot1"/>
</dbReference>
<keyword evidence="3" id="KW-0813">Transport</keyword>
<name>A0ABV5VS93_9BACL</name>
<reference evidence="7 8" key="1">
    <citation type="submission" date="2024-09" db="EMBL/GenBank/DDBJ databases">
        <authorList>
            <person name="Sun Q."/>
            <person name="Mori K."/>
        </authorList>
    </citation>
    <scope>NUCLEOTIDE SEQUENCE [LARGE SCALE GENOMIC DNA]</scope>
    <source>
        <strain evidence="7 8">JCM 12520</strain>
    </source>
</reference>
<evidence type="ECO:0000256" key="4">
    <source>
        <dbReference type="ARBA" id="ARBA00022729"/>
    </source>
</evidence>
<keyword evidence="8" id="KW-1185">Reference proteome</keyword>
<comment type="caution">
    <text evidence="7">The sequence shown here is derived from an EMBL/GenBank/DDBJ whole genome shotgun (WGS) entry which is preliminary data.</text>
</comment>
<keyword evidence="4 6" id="KW-0732">Signal</keyword>
<dbReference type="PANTHER" id="PTHR43649:SF31">
    <property type="entry name" value="SN-GLYCEROL-3-PHOSPHATE-BINDING PERIPLASMIC PROTEIN UGPB"/>
    <property type="match status" value="1"/>
</dbReference>